<dbReference type="STRING" id="1129794.C427_0276"/>
<dbReference type="AlphaFoldDB" id="K7AG61"/>
<reference evidence="2 3" key="1">
    <citation type="journal article" date="2013" name="Genome Announc.">
        <title>Complete Genome Sequence of Glaciecola psychrophila Strain 170T.</title>
        <authorList>
            <person name="Yin J."/>
            <person name="Chen J."/>
            <person name="Liu G."/>
            <person name="Yu Y."/>
            <person name="Song L."/>
            <person name="Wang X."/>
            <person name="Qu X."/>
        </authorList>
    </citation>
    <scope>NUCLEOTIDE SEQUENCE [LARGE SCALE GENOMIC DNA]</scope>
    <source>
        <strain evidence="2 3">170</strain>
    </source>
</reference>
<keyword evidence="3" id="KW-1185">Reference proteome</keyword>
<dbReference type="EMBL" id="CP003837">
    <property type="protein sequence ID" value="AGH42386.1"/>
    <property type="molecule type" value="Genomic_DNA"/>
</dbReference>
<sequence length="75" mass="8443">MITSITKGFDFFEFNLRKYAQKLLTKPSKSGIKLFLESIRLAIKKGISTSMATLIGSLNRKIVGWANYPESCLIN</sequence>
<feature type="domain" description="Group II intron maturase-specific" evidence="1">
    <location>
        <begin position="33"/>
        <end position="68"/>
    </location>
</feature>
<dbReference type="GO" id="GO:0003964">
    <property type="term" value="F:RNA-directed DNA polymerase activity"/>
    <property type="evidence" value="ECO:0007669"/>
    <property type="project" value="UniProtKB-KW"/>
</dbReference>
<dbReference type="eggNOG" id="COG3344">
    <property type="taxonomic scope" value="Bacteria"/>
</dbReference>
<keyword evidence="2" id="KW-0808">Transferase</keyword>
<gene>
    <name evidence="2" type="ORF">C427_0276</name>
</gene>
<dbReference type="Pfam" id="PF08388">
    <property type="entry name" value="GIIM"/>
    <property type="match status" value="1"/>
</dbReference>
<accession>K7AG61</accession>
<dbReference type="HOGENOM" id="CLU_2667774_0_0_6"/>
<protein>
    <submittedName>
        <fullName evidence="2">RNA-directed DNA polymerase</fullName>
    </submittedName>
</protein>
<organism evidence="2 3">
    <name type="scientific">Paraglaciecola psychrophila 170</name>
    <dbReference type="NCBI Taxonomy" id="1129794"/>
    <lineage>
        <taxon>Bacteria</taxon>
        <taxon>Pseudomonadati</taxon>
        <taxon>Pseudomonadota</taxon>
        <taxon>Gammaproteobacteria</taxon>
        <taxon>Alteromonadales</taxon>
        <taxon>Alteromonadaceae</taxon>
        <taxon>Paraglaciecola</taxon>
    </lineage>
</organism>
<proteinExistence type="predicted"/>
<evidence type="ECO:0000313" key="2">
    <source>
        <dbReference type="EMBL" id="AGH42386.1"/>
    </source>
</evidence>
<dbReference type="PATRIC" id="fig|1129794.4.peg.272"/>
<name>K7AG61_9ALTE</name>
<dbReference type="KEGG" id="gps:C427_0276"/>
<evidence type="ECO:0000259" key="1">
    <source>
        <dbReference type="Pfam" id="PF08388"/>
    </source>
</evidence>
<dbReference type="InterPro" id="IPR013597">
    <property type="entry name" value="Mat_intron_G2"/>
</dbReference>
<keyword evidence="2" id="KW-0695">RNA-directed DNA polymerase</keyword>
<dbReference type="Proteomes" id="UP000011864">
    <property type="component" value="Chromosome"/>
</dbReference>
<keyword evidence="2" id="KW-0548">Nucleotidyltransferase</keyword>
<evidence type="ECO:0000313" key="3">
    <source>
        <dbReference type="Proteomes" id="UP000011864"/>
    </source>
</evidence>
<dbReference type="OrthoDB" id="9793236at2"/>